<feature type="region of interest" description="Disordered" evidence="1">
    <location>
        <begin position="64"/>
        <end position="115"/>
    </location>
</feature>
<feature type="region of interest" description="Disordered" evidence="1">
    <location>
        <begin position="153"/>
        <end position="186"/>
    </location>
</feature>
<proteinExistence type="predicted"/>
<feature type="compositionally biased region" description="Polar residues" evidence="1">
    <location>
        <begin position="1"/>
        <end position="24"/>
    </location>
</feature>
<feature type="compositionally biased region" description="Basic residues" evidence="1">
    <location>
        <begin position="254"/>
        <end position="264"/>
    </location>
</feature>
<feature type="compositionally biased region" description="Polar residues" evidence="1">
    <location>
        <begin position="84"/>
        <end position="102"/>
    </location>
</feature>
<feature type="region of interest" description="Disordered" evidence="1">
    <location>
        <begin position="1"/>
        <end position="33"/>
    </location>
</feature>
<reference evidence="2" key="1">
    <citation type="submission" date="2021-01" db="UniProtKB">
        <authorList>
            <consortium name="EnsemblMetazoa"/>
        </authorList>
    </citation>
    <scope>IDENTIFICATION</scope>
</reference>
<dbReference type="EnsemblMetazoa" id="CLYHEMT001560.1">
    <property type="protein sequence ID" value="CLYHEMP001560.1"/>
    <property type="gene ID" value="CLYHEMG001560"/>
</dbReference>
<protein>
    <submittedName>
        <fullName evidence="2">Uncharacterized protein</fullName>
    </submittedName>
</protein>
<evidence type="ECO:0000313" key="2">
    <source>
        <dbReference type="EnsemblMetazoa" id="CLYHEMP001560.1"/>
    </source>
</evidence>
<accession>A0A7M5TTD3</accession>
<evidence type="ECO:0000313" key="3">
    <source>
        <dbReference type="Proteomes" id="UP000594262"/>
    </source>
</evidence>
<feature type="compositionally biased region" description="Basic residues" evidence="1">
    <location>
        <begin position="105"/>
        <end position="114"/>
    </location>
</feature>
<feature type="compositionally biased region" description="Basic and acidic residues" evidence="1">
    <location>
        <begin position="153"/>
        <end position="176"/>
    </location>
</feature>
<feature type="region of interest" description="Disordered" evidence="1">
    <location>
        <begin position="243"/>
        <end position="276"/>
    </location>
</feature>
<sequence>MEHSNNQTDETDGTRYQNSLSNTRAGVPCPLGALGPGSGNFKATCDVTNKINIDKYFELMKEEYSNPNSPTFKPPRSPRRTLGRSASSSNIEPVVLNNNSLPLSPRRKKNAKKRISCDEKSLAAMYTTRNTVPRKTESYFNYDLSGQIIPGEAHTENHTISRQKSWDLSKSKERKANNLSDDDEELSELSLSYSGGDFRKLAHKKDENNNNAAVKKSFVKSSKSCESISSLGERHKEFAMMHGKIGSVSEENRRRRRKQYRKSRKGSDERPSSMVEDSCGRINHLLMEKLVIDVG</sequence>
<dbReference type="Proteomes" id="UP000594262">
    <property type="component" value="Unplaced"/>
</dbReference>
<organism evidence="2 3">
    <name type="scientific">Clytia hemisphaerica</name>
    <dbReference type="NCBI Taxonomy" id="252671"/>
    <lineage>
        <taxon>Eukaryota</taxon>
        <taxon>Metazoa</taxon>
        <taxon>Cnidaria</taxon>
        <taxon>Hydrozoa</taxon>
        <taxon>Hydroidolina</taxon>
        <taxon>Leptothecata</taxon>
        <taxon>Obeliida</taxon>
        <taxon>Clytiidae</taxon>
        <taxon>Clytia</taxon>
    </lineage>
</organism>
<evidence type="ECO:0000256" key="1">
    <source>
        <dbReference type="SAM" id="MobiDB-lite"/>
    </source>
</evidence>
<dbReference type="AlphaFoldDB" id="A0A7M5TTD3"/>
<name>A0A7M5TTD3_9CNID</name>
<keyword evidence="3" id="KW-1185">Reference proteome</keyword>